<protein>
    <submittedName>
        <fullName evidence="1">Uncharacterized protein</fullName>
    </submittedName>
</protein>
<proteinExistence type="predicted"/>
<accession>A0ACB9B0J5</accession>
<comment type="caution">
    <text evidence="1">The sequence shown here is derived from an EMBL/GenBank/DDBJ whole genome shotgun (WGS) entry which is preliminary data.</text>
</comment>
<reference evidence="1 2" key="2">
    <citation type="journal article" date="2022" name="Mol. Ecol. Resour.">
        <title>The genomes of chicory, endive, great burdock and yacon provide insights into Asteraceae paleo-polyploidization history and plant inulin production.</title>
        <authorList>
            <person name="Fan W."/>
            <person name="Wang S."/>
            <person name="Wang H."/>
            <person name="Wang A."/>
            <person name="Jiang F."/>
            <person name="Liu H."/>
            <person name="Zhao H."/>
            <person name="Xu D."/>
            <person name="Zhang Y."/>
        </authorList>
    </citation>
    <scope>NUCLEOTIDE SEQUENCE [LARGE SCALE GENOMIC DNA]</scope>
    <source>
        <strain evidence="2">cv. Niubang</strain>
    </source>
</reference>
<name>A0ACB9B0J5_ARCLA</name>
<dbReference type="EMBL" id="CM042053">
    <property type="protein sequence ID" value="KAI3715404.1"/>
    <property type="molecule type" value="Genomic_DNA"/>
</dbReference>
<keyword evidence="2" id="KW-1185">Reference proteome</keyword>
<dbReference type="Proteomes" id="UP001055879">
    <property type="component" value="Linkage Group LG07"/>
</dbReference>
<gene>
    <name evidence="1" type="ORF">L6452_22386</name>
</gene>
<evidence type="ECO:0000313" key="2">
    <source>
        <dbReference type="Proteomes" id="UP001055879"/>
    </source>
</evidence>
<organism evidence="1 2">
    <name type="scientific">Arctium lappa</name>
    <name type="common">Greater burdock</name>
    <name type="synonym">Lappa major</name>
    <dbReference type="NCBI Taxonomy" id="4217"/>
    <lineage>
        <taxon>Eukaryota</taxon>
        <taxon>Viridiplantae</taxon>
        <taxon>Streptophyta</taxon>
        <taxon>Embryophyta</taxon>
        <taxon>Tracheophyta</taxon>
        <taxon>Spermatophyta</taxon>
        <taxon>Magnoliopsida</taxon>
        <taxon>eudicotyledons</taxon>
        <taxon>Gunneridae</taxon>
        <taxon>Pentapetalae</taxon>
        <taxon>asterids</taxon>
        <taxon>campanulids</taxon>
        <taxon>Asterales</taxon>
        <taxon>Asteraceae</taxon>
        <taxon>Carduoideae</taxon>
        <taxon>Cardueae</taxon>
        <taxon>Arctiinae</taxon>
        <taxon>Arctium</taxon>
    </lineage>
</organism>
<sequence>MGTIEGLVFNSLITKLRILLDPSQNDKNEEKSSYPNTNIGMDYYNYYESDSSCKPSDDAQDDENPKSKKDPSDQVQKGSTDGDKYDVKLIFEEKSTPNLKEELNSEMLTLRRHLKNDEVNKEESKHPTTQTKGESIDQLFVITEPSEVILSF</sequence>
<reference evidence="2" key="1">
    <citation type="journal article" date="2022" name="Mol. Ecol. Resour.">
        <title>The genomes of chicory, endive, great burdock and yacon provide insights into Asteraceae palaeo-polyploidization history and plant inulin production.</title>
        <authorList>
            <person name="Fan W."/>
            <person name="Wang S."/>
            <person name="Wang H."/>
            <person name="Wang A."/>
            <person name="Jiang F."/>
            <person name="Liu H."/>
            <person name="Zhao H."/>
            <person name="Xu D."/>
            <person name="Zhang Y."/>
        </authorList>
    </citation>
    <scope>NUCLEOTIDE SEQUENCE [LARGE SCALE GENOMIC DNA]</scope>
    <source>
        <strain evidence="2">cv. Niubang</strain>
    </source>
</reference>
<evidence type="ECO:0000313" key="1">
    <source>
        <dbReference type="EMBL" id="KAI3715404.1"/>
    </source>
</evidence>